<dbReference type="AlphaFoldDB" id="N4WIV8"/>
<keyword evidence="3" id="KW-1185">Reference proteome</keyword>
<dbReference type="RefSeq" id="WP_003472530.1">
    <property type="nucleotide sequence ID" value="NZ_APML01000060.1"/>
</dbReference>
<dbReference type="OrthoDB" id="415891at2"/>
<protein>
    <submittedName>
        <fullName evidence="2">Uncharacterized protein</fullName>
    </submittedName>
</protein>
<accession>N4WIV8</accession>
<keyword evidence="1" id="KW-0472">Membrane</keyword>
<feature type="transmembrane region" description="Helical" evidence="1">
    <location>
        <begin position="35"/>
        <end position="54"/>
    </location>
</feature>
<evidence type="ECO:0000313" key="2">
    <source>
        <dbReference type="EMBL" id="ENH96057.1"/>
    </source>
</evidence>
<reference evidence="2 3" key="1">
    <citation type="submission" date="2013-03" db="EMBL/GenBank/DDBJ databases">
        <title>Draft genome sequence of Gracibacillus halophilus YIM-C55.5, a moderately halophilic and thermophilic organism from the Xiaochaidamu salt lake.</title>
        <authorList>
            <person name="Sugumar T."/>
            <person name="Polireddy D.R."/>
            <person name="Antony A."/>
            <person name="Madhava Y.R."/>
            <person name="Sivakumar N."/>
        </authorList>
    </citation>
    <scope>NUCLEOTIDE SEQUENCE [LARGE SCALE GENOMIC DNA]</scope>
    <source>
        <strain evidence="2 3">YIM-C55.5</strain>
    </source>
</reference>
<proteinExistence type="predicted"/>
<gene>
    <name evidence="2" type="ORF">J416_12669</name>
</gene>
<keyword evidence="1" id="KW-0812">Transmembrane</keyword>
<keyword evidence="1" id="KW-1133">Transmembrane helix</keyword>
<dbReference type="EMBL" id="APML01000060">
    <property type="protein sequence ID" value="ENH96057.1"/>
    <property type="molecule type" value="Genomic_DNA"/>
</dbReference>
<name>N4WIV8_9BACI</name>
<organism evidence="2 3">
    <name type="scientific">Gracilibacillus halophilus YIM-C55.5</name>
    <dbReference type="NCBI Taxonomy" id="1308866"/>
    <lineage>
        <taxon>Bacteria</taxon>
        <taxon>Bacillati</taxon>
        <taxon>Bacillota</taxon>
        <taxon>Bacilli</taxon>
        <taxon>Bacillales</taxon>
        <taxon>Bacillaceae</taxon>
        <taxon>Gracilibacillus</taxon>
    </lineage>
</organism>
<dbReference type="PATRIC" id="fig|1308866.3.peg.2560"/>
<evidence type="ECO:0000313" key="3">
    <source>
        <dbReference type="Proteomes" id="UP000012283"/>
    </source>
</evidence>
<dbReference type="Proteomes" id="UP000012283">
    <property type="component" value="Unassembled WGS sequence"/>
</dbReference>
<evidence type="ECO:0000256" key="1">
    <source>
        <dbReference type="SAM" id="Phobius"/>
    </source>
</evidence>
<feature type="transmembrane region" description="Helical" evidence="1">
    <location>
        <begin position="12"/>
        <end position="29"/>
    </location>
</feature>
<comment type="caution">
    <text evidence="2">The sequence shown here is derived from an EMBL/GenBank/DDBJ whole genome shotgun (WGS) entry which is preliminary data.</text>
</comment>
<sequence>MKFTIKKVKPYYRHFLIMFFSQTLWHFAILRDADIQKWIDILAVSCLYAFFWWAGDNLFTSQRNDENA</sequence>